<dbReference type="InterPro" id="IPR032675">
    <property type="entry name" value="LRR_dom_sf"/>
</dbReference>
<protein>
    <submittedName>
        <fullName evidence="1">Uncharacterized protein</fullName>
    </submittedName>
</protein>
<organism evidence="1 2">
    <name type="scientific">Diploptera punctata</name>
    <name type="common">Pacific beetle cockroach</name>
    <dbReference type="NCBI Taxonomy" id="6984"/>
    <lineage>
        <taxon>Eukaryota</taxon>
        <taxon>Metazoa</taxon>
        <taxon>Ecdysozoa</taxon>
        <taxon>Arthropoda</taxon>
        <taxon>Hexapoda</taxon>
        <taxon>Insecta</taxon>
        <taxon>Pterygota</taxon>
        <taxon>Neoptera</taxon>
        <taxon>Polyneoptera</taxon>
        <taxon>Dictyoptera</taxon>
        <taxon>Blattodea</taxon>
        <taxon>Blaberoidea</taxon>
        <taxon>Blaberidae</taxon>
        <taxon>Diplopterinae</taxon>
        <taxon>Diploptera</taxon>
    </lineage>
</organism>
<proteinExistence type="predicted"/>
<dbReference type="AlphaFoldDB" id="A0AAD7ZLQ6"/>
<name>A0AAD7ZLQ6_DIPPU</name>
<accession>A0AAD7ZLQ6</accession>
<dbReference type="EMBL" id="JASPKZ010007757">
    <property type="protein sequence ID" value="KAJ9582720.1"/>
    <property type="molecule type" value="Genomic_DNA"/>
</dbReference>
<feature type="non-terminal residue" evidence="1">
    <location>
        <position position="1"/>
    </location>
</feature>
<dbReference type="Gene3D" id="3.80.10.10">
    <property type="entry name" value="Ribonuclease Inhibitor"/>
    <property type="match status" value="1"/>
</dbReference>
<gene>
    <name evidence="1" type="ORF">L9F63_022936</name>
</gene>
<evidence type="ECO:0000313" key="1">
    <source>
        <dbReference type="EMBL" id="KAJ9582720.1"/>
    </source>
</evidence>
<dbReference type="SUPFAM" id="SSF52047">
    <property type="entry name" value="RNI-like"/>
    <property type="match status" value="1"/>
</dbReference>
<comment type="caution">
    <text evidence="1">The sequence shown here is derived from an EMBL/GenBank/DDBJ whole genome shotgun (WGS) entry which is preliminary data.</text>
</comment>
<evidence type="ECO:0000313" key="2">
    <source>
        <dbReference type="Proteomes" id="UP001233999"/>
    </source>
</evidence>
<feature type="non-terminal residue" evidence="1">
    <location>
        <position position="355"/>
    </location>
</feature>
<sequence>ISILRIIFVQDYLVCCDSTVSGKRSLQRRNMYFSNKERFYKYPGRLTWLCAQTLGKFVSSLMVKLVHQKEQHLVKETCDYLQEMLHSSLPQSIAYEMKDRMCGVYLTSRTTGWVKMRSSDLIYNAIYKLKNVTALRIADATYWNGRHELGEYLDQRITENLKEYRNGLSSNQEIITLFEQCKKLRILDIGDSVDVYEESIHFILNMQCLEELDIHYTSIFSTYTDELLNGFVNTKRSDKKFASRHLKNLGCDSLSQKQICLIGQKFPNLTCLKVMHVDCDLIPLKGLKHLKHLQVGVRTYQYLEKLLTCIGKQLVCLDVKNTSDVDLQHVASTCTSLICLHLGNNPLFEDYSMSL</sequence>
<reference evidence="1" key="1">
    <citation type="journal article" date="2023" name="IScience">
        <title>Live-bearing cockroach genome reveals convergent evolutionary mechanisms linked to viviparity in insects and beyond.</title>
        <authorList>
            <person name="Fouks B."/>
            <person name="Harrison M.C."/>
            <person name="Mikhailova A.A."/>
            <person name="Marchal E."/>
            <person name="English S."/>
            <person name="Carruthers M."/>
            <person name="Jennings E.C."/>
            <person name="Chiamaka E.L."/>
            <person name="Frigard R.A."/>
            <person name="Pippel M."/>
            <person name="Attardo G.M."/>
            <person name="Benoit J.B."/>
            <person name="Bornberg-Bauer E."/>
            <person name="Tobe S.S."/>
        </authorList>
    </citation>
    <scope>NUCLEOTIDE SEQUENCE</scope>
    <source>
        <strain evidence="1">Stay&amp;Tobe</strain>
    </source>
</reference>
<dbReference type="Proteomes" id="UP001233999">
    <property type="component" value="Unassembled WGS sequence"/>
</dbReference>
<keyword evidence="2" id="KW-1185">Reference proteome</keyword>
<reference evidence="1" key="2">
    <citation type="submission" date="2023-05" db="EMBL/GenBank/DDBJ databases">
        <authorList>
            <person name="Fouks B."/>
        </authorList>
    </citation>
    <scope>NUCLEOTIDE SEQUENCE</scope>
    <source>
        <strain evidence="1">Stay&amp;Tobe</strain>
        <tissue evidence="1">Testes</tissue>
    </source>
</reference>